<evidence type="ECO:0000313" key="1">
    <source>
        <dbReference type="EMBL" id="CAG8516295.1"/>
    </source>
</evidence>
<sequence length="82" mass="9538">MIIVIKEAQVCIVNFWKSNYFGIEELKSYFAAGGSQGTLDLIKNDYSYFKRGEYNFRDGLHPICNYVSDINDYCKFLDKSND</sequence>
<dbReference type="AlphaFoldDB" id="A0A9N9A3Y0"/>
<dbReference type="Proteomes" id="UP000789396">
    <property type="component" value="Unassembled WGS sequence"/>
</dbReference>
<protein>
    <submittedName>
        <fullName evidence="1">7179_t:CDS:1</fullName>
    </submittedName>
</protein>
<gene>
    <name evidence="1" type="ORF">RFULGI_LOCUS3136</name>
</gene>
<dbReference type="EMBL" id="CAJVPZ010002609">
    <property type="protein sequence ID" value="CAG8516295.1"/>
    <property type="molecule type" value="Genomic_DNA"/>
</dbReference>
<accession>A0A9N9A3Y0</accession>
<reference evidence="1" key="1">
    <citation type="submission" date="2021-06" db="EMBL/GenBank/DDBJ databases">
        <authorList>
            <person name="Kallberg Y."/>
            <person name="Tangrot J."/>
            <person name="Rosling A."/>
        </authorList>
    </citation>
    <scope>NUCLEOTIDE SEQUENCE</scope>
    <source>
        <strain evidence="1">IN212</strain>
    </source>
</reference>
<comment type="caution">
    <text evidence="1">The sequence shown here is derived from an EMBL/GenBank/DDBJ whole genome shotgun (WGS) entry which is preliminary data.</text>
</comment>
<evidence type="ECO:0000313" key="2">
    <source>
        <dbReference type="Proteomes" id="UP000789396"/>
    </source>
</evidence>
<name>A0A9N9A3Y0_9GLOM</name>
<proteinExistence type="predicted"/>
<dbReference type="OrthoDB" id="2339678at2759"/>
<organism evidence="1 2">
    <name type="scientific">Racocetra fulgida</name>
    <dbReference type="NCBI Taxonomy" id="60492"/>
    <lineage>
        <taxon>Eukaryota</taxon>
        <taxon>Fungi</taxon>
        <taxon>Fungi incertae sedis</taxon>
        <taxon>Mucoromycota</taxon>
        <taxon>Glomeromycotina</taxon>
        <taxon>Glomeromycetes</taxon>
        <taxon>Diversisporales</taxon>
        <taxon>Gigasporaceae</taxon>
        <taxon>Racocetra</taxon>
    </lineage>
</organism>
<keyword evidence="2" id="KW-1185">Reference proteome</keyword>